<dbReference type="GO" id="GO:0005885">
    <property type="term" value="C:Arp2/3 protein complex"/>
    <property type="evidence" value="ECO:0007669"/>
    <property type="project" value="InterPro"/>
</dbReference>
<dbReference type="GO" id="GO:0051015">
    <property type="term" value="F:actin filament binding"/>
    <property type="evidence" value="ECO:0007669"/>
    <property type="project" value="TreeGrafter"/>
</dbReference>
<reference evidence="8" key="1">
    <citation type="submission" date="2017-02" db="UniProtKB">
        <authorList>
            <consortium name="WormBaseParasite"/>
        </authorList>
    </citation>
    <scope>IDENTIFICATION</scope>
</reference>
<keyword evidence="3" id="KW-0853">WD repeat</keyword>
<evidence type="ECO:0000256" key="3">
    <source>
        <dbReference type="ARBA" id="ARBA00022574"/>
    </source>
</evidence>
<accession>A0A0M3KKB4</accession>
<name>A0A0M3KKB4_ANISI</name>
<evidence type="ECO:0000256" key="2">
    <source>
        <dbReference type="ARBA" id="ARBA00022490"/>
    </source>
</evidence>
<dbReference type="SUPFAM" id="SSF50978">
    <property type="entry name" value="WD40 repeat-like"/>
    <property type="match status" value="1"/>
</dbReference>
<evidence type="ECO:0000256" key="4">
    <source>
        <dbReference type="ARBA" id="ARBA00022737"/>
    </source>
</evidence>
<dbReference type="Gene3D" id="2.130.10.10">
    <property type="entry name" value="YVTN repeat-like/Quinoprotein amine dehydrogenase"/>
    <property type="match status" value="1"/>
</dbReference>
<dbReference type="GO" id="GO:0005737">
    <property type="term" value="C:cytoplasm"/>
    <property type="evidence" value="ECO:0007669"/>
    <property type="project" value="UniProtKB-SubCell"/>
</dbReference>
<dbReference type="GO" id="GO:0034314">
    <property type="term" value="P:Arp2/3 complex-mediated actin nucleation"/>
    <property type="evidence" value="ECO:0007669"/>
    <property type="project" value="InterPro"/>
</dbReference>
<organism evidence="8">
    <name type="scientific">Anisakis simplex</name>
    <name type="common">Herring worm</name>
    <dbReference type="NCBI Taxonomy" id="6269"/>
    <lineage>
        <taxon>Eukaryota</taxon>
        <taxon>Metazoa</taxon>
        <taxon>Ecdysozoa</taxon>
        <taxon>Nematoda</taxon>
        <taxon>Chromadorea</taxon>
        <taxon>Rhabditida</taxon>
        <taxon>Spirurina</taxon>
        <taxon>Ascaridomorpha</taxon>
        <taxon>Ascaridoidea</taxon>
        <taxon>Anisakidae</taxon>
        <taxon>Anisakis</taxon>
        <taxon>Anisakis simplex complex</taxon>
    </lineage>
</organism>
<dbReference type="OrthoDB" id="406844at2759"/>
<evidence type="ECO:0000256" key="5">
    <source>
        <dbReference type="ARBA" id="ARBA00023212"/>
    </source>
</evidence>
<dbReference type="AlphaFoldDB" id="A0A0M3KKB4"/>
<dbReference type="PANTHER" id="PTHR10709">
    <property type="entry name" value="ACTIN-RELATED PROTEIN 2/3 COMPLEX SUBUNIT 1"/>
    <property type="match status" value="1"/>
</dbReference>
<sequence>MPFGALLSEARVFSAYVKEVEEKPSPNPWGTKMPFGALLSEVSSSGWVHAVAFSPSGCRLTFVSHDSTISLIDTNRSSQEAIVLRTAHLPFTSVQWVTENAIIAALHRPI</sequence>
<comment type="subcellular location">
    <subcellularLocation>
        <location evidence="1">Cytoplasm</location>
    </subcellularLocation>
</comment>
<proteinExistence type="predicted"/>
<evidence type="ECO:0000313" key="8">
    <source>
        <dbReference type="WBParaSite" id="ASIM_0002144301-mRNA-1"/>
    </source>
</evidence>
<keyword evidence="7" id="KW-1185">Reference proteome</keyword>
<dbReference type="Proteomes" id="UP000267096">
    <property type="component" value="Unassembled WGS sequence"/>
</dbReference>
<reference evidence="6 7" key="2">
    <citation type="submission" date="2018-11" db="EMBL/GenBank/DDBJ databases">
        <authorList>
            <consortium name="Pathogen Informatics"/>
        </authorList>
    </citation>
    <scope>NUCLEOTIDE SEQUENCE [LARGE SCALE GENOMIC DNA]</scope>
</reference>
<dbReference type="EMBL" id="UYRR01040784">
    <property type="protein sequence ID" value="VDK79842.1"/>
    <property type="molecule type" value="Genomic_DNA"/>
</dbReference>
<protein>
    <submittedName>
        <fullName evidence="8">ANAPC4_WD40 domain-containing protein</fullName>
    </submittedName>
</protein>
<dbReference type="InterPro" id="IPR017383">
    <property type="entry name" value="ARPC1"/>
</dbReference>
<keyword evidence="4" id="KW-0677">Repeat</keyword>
<dbReference type="InterPro" id="IPR036322">
    <property type="entry name" value="WD40_repeat_dom_sf"/>
</dbReference>
<evidence type="ECO:0000256" key="1">
    <source>
        <dbReference type="ARBA" id="ARBA00004496"/>
    </source>
</evidence>
<dbReference type="WBParaSite" id="ASIM_0002144301-mRNA-1">
    <property type="protein sequence ID" value="ASIM_0002144301-mRNA-1"/>
    <property type="gene ID" value="ASIM_0002144301"/>
</dbReference>
<evidence type="ECO:0000313" key="7">
    <source>
        <dbReference type="Proteomes" id="UP000267096"/>
    </source>
</evidence>
<evidence type="ECO:0000313" key="6">
    <source>
        <dbReference type="EMBL" id="VDK79842.1"/>
    </source>
</evidence>
<dbReference type="PANTHER" id="PTHR10709:SF2">
    <property type="entry name" value="ACTIN-RELATED PROTEIN 2_3 COMPLEX SUBUNIT"/>
    <property type="match status" value="1"/>
</dbReference>
<gene>
    <name evidence="6" type="ORF">ASIM_LOCUS20812</name>
</gene>
<keyword evidence="2" id="KW-0963">Cytoplasm</keyword>
<dbReference type="InterPro" id="IPR015943">
    <property type="entry name" value="WD40/YVTN_repeat-like_dom_sf"/>
</dbReference>
<keyword evidence="5" id="KW-0206">Cytoskeleton</keyword>